<proteinExistence type="predicted"/>
<keyword evidence="1" id="KW-1133">Transmembrane helix</keyword>
<dbReference type="Proteomes" id="UP000037737">
    <property type="component" value="Unassembled WGS sequence"/>
</dbReference>
<dbReference type="PATRIC" id="fig|84292.3.peg.1888"/>
<feature type="transmembrane region" description="Helical" evidence="1">
    <location>
        <begin position="37"/>
        <end position="60"/>
    </location>
</feature>
<evidence type="ECO:0000313" key="2">
    <source>
        <dbReference type="EMBL" id="KOS10642.1"/>
    </source>
</evidence>
<dbReference type="AlphaFoldDB" id="A0A0M9VL05"/>
<comment type="caution">
    <text evidence="2">The sequence shown here is derived from an EMBL/GenBank/DDBJ whole genome shotgun (WGS) entry which is preliminary data.</text>
</comment>
<evidence type="ECO:0000256" key="1">
    <source>
        <dbReference type="SAM" id="Phobius"/>
    </source>
</evidence>
<sequence>MSARSLGGVVFGAAVVLGAIAQGLSAAPGLGRMPLPAFLAVAAASALALALQLAATAWAARRIVAPDAPAHAGLALAWAAVLVLIGAVLSALFAPAGLLAAIAATFVLPAAAAGRAGALTGFGVVRRHPWRALLLVLGVVVLGGVSLVVSIATGLFLTGMIGGIVAWLWFGVVIAWLLHWGTRLAVRASAARPTLAG</sequence>
<feature type="transmembrane region" description="Helical" evidence="1">
    <location>
        <begin position="99"/>
        <end position="125"/>
    </location>
</feature>
<evidence type="ECO:0000313" key="3">
    <source>
        <dbReference type="Proteomes" id="UP000037737"/>
    </source>
</evidence>
<keyword evidence="3" id="KW-1185">Reference proteome</keyword>
<feature type="transmembrane region" description="Helical" evidence="1">
    <location>
        <begin position="132"/>
        <end position="153"/>
    </location>
</feature>
<accession>A0A0M9VL05</accession>
<keyword evidence="1" id="KW-0812">Transmembrane</keyword>
<organism evidence="2 3">
    <name type="scientific">Microbacterium aurantiacum</name>
    <dbReference type="NCBI Taxonomy" id="162393"/>
    <lineage>
        <taxon>Bacteria</taxon>
        <taxon>Bacillati</taxon>
        <taxon>Actinomycetota</taxon>
        <taxon>Actinomycetes</taxon>
        <taxon>Micrococcales</taxon>
        <taxon>Microbacteriaceae</taxon>
        <taxon>Microbacterium</taxon>
    </lineage>
</organism>
<keyword evidence="1" id="KW-0472">Membrane</keyword>
<feature type="transmembrane region" description="Helical" evidence="1">
    <location>
        <begin position="72"/>
        <end position="93"/>
    </location>
</feature>
<reference evidence="2" key="1">
    <citation type="submission" date="2015-04" db="EMBL/GenBank/DDBJ databases">
        <title>Complete genome sequence of Microbacterium chocolatum SIT 101, a bacterium enantioselectively hydrolyzing mesomeric diesters.</title>
        <authorList>
            <person name="Li X."/>
            <person name="Xu Y."/>
        </authorList>
    </citation>
    <scope>NUCLEOTIDE SEQUENCE [LARGE SCALE GENOMIC DNA]</scope>
    <source>
        <strain evidence="2">SIT 101</strain>
    </source>
</reference>
<feature type="transmembrane region" description="Helical" evidence="1">
    <location>
        <begin position="159"/>
        <end position="178"/>
    </location>
</feature>
<protein>
    <submittedName>
        <fullName evidence="2">Uncharacterized protein</fullName>
    </submittedName>
</protein>
<gene>
    <name evidence="2" type="ORF">XI38_09250</name>
</gene>
<name>A0A0M9VL05_9MICO</name>
<dbReference type="KEGG" id="mcw:A8L33_14570"/>
<dbReference type="EMBL" id="LAVO01000009">
    <property type="protein sequence ID" value="KOS10642.1"/>
    <property type="molecule type" value="Genomic_DNA"/>
</dbReference>